<reference evidence="1 2" key="1">
    <citation type="journal article" date="2023" name="ACS Omega">
        <title>Identification of the Neoaspergillic Acid Biosynthesis Gene Cluster by Establishing an In Vitro CRISPR-Ribonucleoprotein Genetic System in Aspergillus melleus.</title>
        <authorList>
            <person name="Yuan B."/>
            <person name="Grau M.F."/>
            <person name="Murata R.M."/>
            <person name="Torok T."/>
            <person name="Venkateswaran K."/>
            <person name="Stajich J.E."/>
            <person name="Wang C.C.C."/>
        </authorList>
    </citation>
    <scope>NUCLEOTIDE SEQUENCE [LARGE SCALE GENOMIC DNA]</scope>
    <source>
        <strain evidence="1 2">IMV 1140</strain>
    </source>
</reference>
<proteinExistence type="predicted"/>
<comment type="caution">
    <text evidence="1">The sequence shown here is derived from an EMBL/GenBank/DDBJ whole genome shotgun (WGS) entry which is preliminary data.</text>
</comment>
<gene>
    <name evidence="1" type="ORF">N8T08_000226</name>
</gene>
<dbReference type="EMBL" id="JAOPJF010000001">
    <property type="protein sequence ID" value="KAK1150324.1"/>
    <property type="molecule type" value="Genomic_DNA"/>
</dbReference>
<keyword evidence="2" id="KW-1185">Reference proteome</keyword>
<dbReference type="Proteomes" id="UP001177260">
    <property type="component" value="Unassembled WGS sequence"/>
</dbReference>
<organism evidence="1 2">
    <name type="scientific">Aspergillus melleus</name>
    <dbReference type="NCBI Taxonomy" id="138277"/>
    <lineage>
        <taxon>Eukaryota</taxon>
        <taxon>Fungi</taxon>
        <taxon>Dikarya</taxon>
        <taxon>Ascomycota</taxon>
        <taxon>Pezizomycotina</taxon>
        <taxon>Eurotiomycetes</taxon>
        <taxon>Eurotiomycetidae</taxon>
        <taxon>Eurotiales</taxon>
        <taxon>Aspergillaceae</taxon>
        <taxon>Aspergillus</taxon>
        <taxon>Aspergillus subgen. Circumdati</taxon>
    </lineage>
</organism>
<evidence type="ECO:0000313" key="1">
    <source>
        <dbReference type="EMBL" id="KAK1150324.1"/>
    </source>
</evidence>
<sequence>MADETLTKKLKTSSPLIGTHNGHFHADEALAVYLLRQLPTYSASALVRTRDPAQLATCHTVVDVGGEYDPASNRYDHHQRTFATTFPNHHTKLSSAGLVYMHFGRAIIAQHTSLPLDHEDVTLLYEKLYTDFIEAIDANDNGVSAYDPAALATANIEKRFKDGGITIASVVGDMNNADPTCPPGEPQDEDSLFARASTFIGNVFTRKLHHAASSWLPARTTVGAAYRSRRDVHPSGRIIVLPQGGVPWKEHLYNFEQEASSAGEQNSEEQVYYVLYPESANEGSKWRVQCVSVSEGSFQSRKPLPESWRGVRDADLDGVMAAEAEKAGKPAIPQGAVFVHASGFIGGHQTKDGAFAMAARGLEQ</sequence>
<accession>A0ACC3BHL4</accession>
<evidence type="ECO:0000313" key="2">
    <source>
        <dbReference type="Proteomes" id="UP001177260"/>
    </source>
</evidence>
<protein>
    <submittedName>
        <fullName evidence="1">Uncharacterized protein</fullName>
    </submittedName>
</protein>
<name>A0ACC3BHL4_9EURO</name>